<evidence type="ECO:0000313" key="1">
    <source>
        <dbReference type="Proteomes" id="UP000095286"/>
    </source>
</evidence>
<proteinExistence type="predicted"/>
<accession>A0AC35TPP2</accession>
<evidence type="ECO:0000313" key="2">
    <source>
        <dbReference type="WBParaSite" id="RSKR_0000312500.1"/>
    </source>
</evidence>
<name>A0AC35TPP2_9BILA</name>
<dbReference type="Proteomes" id="UP000095286">
    <property type="component" value="Unplaced"/>
</dbReference>
<sequence>MRLLLFLLAIILTTTGIKVPTRLKHCEVPTLINGDYIYLTGDNYCDPIKRDVFCRWEWNTFVVEKCAKNEQNCRCKAEWLQHLKTGQVTKDQVDNDKMDQNQNPFDMAEELPESKYDYGEYDD</sequence>
<organism evidence="1 2">
    <name type="scientific">Rhabditophanes sp. KR3021</name>
    <dbReference type="NCBI Taxonomy" id="114890"/>
    <lineage>
        <taxon>Eukaryota</taxon>
        <taxon>Metazoa</taxon>
        <taxon>Ecdysozoa</taxon>
        <taxon>Nematoda</taxon>
        <taxon>Chromadorea</taxon>
        <taxon>Rhabditida</taxon>
        <taxon>Tylenchina</taxon>
        <taxon>Panagrolaimomorpha</taxon>
        <taxon>Strongyloidoidea</taxon>
        <taxon>Alloionematidae</taxon>
        <taxon>Rhabditophanes</taxon>
    </lineage>
</organism>
<protein>
    <submittedName>
        <fullName evidence="2">Secreted protein</fullName>
    </submittedName>
</protein>
<dbReference type="WBParaSite" id="RSKR_0000312500.1">
    <property type="protein sequence ID" value="RSKR_0000312500.1"/>
    <property type="gene ID" value="RSKR_0000312500"/>
</dbReference>
<reference evidence="2" key="1">
    <citation type="submission" date="2016-11" db="UniProtKB">
        <authorList>
            <consortium name="WormBaseParasite"/>
        </authorList>
    </citation>
    <scope>IDENTIFICATION</scope>
    <source>
        <strain evidence="2">KR3021</strain>
    </source>
</reference>